<evidence type="ECO:0000256" key="4">
    <source>
        <dbReference type="ARBA" id="ARBA00022617"/>
    </source>
</evidence>
<dbReference type="Pfam" id="PF00067">
    <property type="entry name" value="p450"/>
    <property type="match status" value="1"/>
</dbReference>
<evidence type="ECO:0000256" key="9">
    <source>
        <dbReference type="PIRSR" id="PIRSR602401-1"/>
    </source>
</evidence>
<evidence type="ECO:0000313" key="11">
    <source>
        <dbReference type="EMBL" id="KAK8720653.1"/>
    </source>
</evidence>
<dbReference type="PRINTS" id="PR00463">
    <property type="entry name" value="EP450I"/>
</dbReference>
<dbReference type="InterPro" id="IPR017972">
    <property type="entry name" value="Cyt_P450_CS"/>
</dbReference>
<evidence type="ECO:0000256" key="10">
    <source>
        <dbReference type="RuleBase" id="RU000461"/>
    </source>
</evidence>
<name>A0AAW0VU41_CHEQU</name>
<evidence type="ECO:0000256" key="2">
    <source>
        <dbReference type="ARBA" id="ARBA00004586"/>
    </source>
</evidence>
<dbReference type="PRINTS" id="PR00385">
    <property type="entry name" value="P450"/>
</dbReference>
<keyword evidence="9 10" id="KW-0479">Metal-binding</keyword>
<dbReference type="Proteomes" id="UP001445076">
    <property type="component" value="Unassembled WGS sequence"/>
</dbReference>
<evidence type="ECO:0000256" key="7">
    <source>
        <dbReference type="ARBA" id="ARBA00023033"/>
    </source>
</evidence>
<dbReference type="InterPro" id="IPR050196">
    <property type="entry name" value="Cytochrome_P450_Monoox"/>
</dbReference>
<dbReference type="EMBL" id="JARKIK010000267">
    <property type="protein sequence ID" value="KAK8720653.1"/>
    <property type="molecule type" value="Genomic_DNA"/>
</dbReference>
<feature type="binding site" description="axial binding residue" evidence="9">
    <location>
        <position position="419"/>
    </location>
    <ligand>
        <name>heme</name>
        <dbReference type="ChEBI" id="CHEBI:30413"/>
    </ligand>
    <ligandPart>
        <name>Fe</name>
        <dbReference type="ChEBI" id="CHEBI:18248"/>
    </ligandPart>
</feature>
<dbReference type="PANTHER" id="PTHR24291">
    <property type="entry name" value="CYTOCHROME P450 FAMILY 4"/>
    <property type="match status" value="1"/>
</dbReference>
<gene>
    <name evidence="11" type="ORF">OTU49_013183</name>
</gene>
<protein>
    <recommendedName>
        <fullName evidence="13">Cytochrome P450</fullName>
    </recommendedName>
</protein>
<dbReference type="GO" id="GO:0005506">
    <property type="term" value="F:iron ion binding"/>
    <property type="evidence" value="ECO:0007669"/>
    <property type="project" value="InterPro"/>
</dbReference>
<comment type="cofactor">
    <cofactor evidence="1 9">
        <name>heme</name>
        <dbReference type="ChEBI" id="CHEBI:30413"/>
    </cofactor>
</comment>
<comment type="caution">
    <text evidence="11">The sequence shown here is derived from an EMBL/GenBank/DDBJ whole genome shotgun (WGS) entry which is preliminary data.</text>
</comment>
<dbReference type="GO" id="GO:0004497">
    <property type="term" value="F:monooxygenase activity"/>
    <property type="evidence" value="ECO:0007669"/>
    <property type="project" value="UniProtKB-KW"/>
</dbReference>
<dbReference type="InterPro" id="IPR002401">
    <property type="entry name" value="Cyt_P450_E_grp-I"/>
</dbReference>
<keyword evidence="8" id="KW-0472">Membrane</keyword>
<dbReference type="PROSITE" id="PS00086">
    <property type="entry name" value="CYTOCHROME_P450"/>
    <property type="match status" value="1"/>
</dbReference>
<keyword evidence="4 9" id="KW-0349">Heme</keyword>
<dbReference type="GO" id="GO:0005789">
    <property type="term" value="C:endoplasmic reticulum membrane"/>
    <property type="evidence" value="ECO:0007669"/>
    <property type="project" value="UniProtKB-SubCell"/>
</dbReference>
<keyword evidence="12" id="KW-1185">Reference proteome</keyword>
<comment type="subcellular location">
    <subcellularLocation>
        <location evidence="2">Endoplasmic reticulum membrane</location>
    </subcellularLocation>
</comment>
<evidence type="ECO:0000313" key="12">
    <source>
        <dbReference type="Proteomes" id="UP001445076"/>
    </source>
</evidence>
<comment type="similarity">
    <text evidence="3 10">Belongs to the cytochrome P450 family.</text>
</comment>
<dbReference type="Gene3D" id="1.10.630.10">
    <property type="entry name" value="Cytochrome P450"/>
    <property type="match status" value="1"/>
</dbReference>
<dbReference type="GO" id="GO:0016705">
    <property type="term" value="F:oxidoreductase activity, acting on paired donors, with incorporation or reduction of molecular oxygen"/>
    <property type="evidence" value="ECO:0007669"/>
    <property type="project" value="InterPro"/>
</dbReference>
<proteinExistence type="inferred from homology"/>
<keyword evidence="6 9" id="KW-0408">Iron</keyword>
<dbReference type="PANTHER" id="PTHR24291:SF189">
    <property type="entry name" value="CYTOCHROME P450 4C3-RELATED"/>
    <property type="match status" value="1"/>
</dbReference>
<keyword evidence="5" id="KW-0256">Endoplasmic reticulum</keyword>
<evidence type="ECO:0000256" key="6">
    <source>
        <dbReference type="ARBA" id="ARBA00023004"/>
    </source>
</evidence>
<evidence type="ECO:0000256" key="5">
    <source>
        <dbReference type="ARBA" id="ARBA00022824"/>
    </source>
</evidence>
<evidence type="ECO:0000256" key="3">
    <source>
        <dbReference type="ARBA" id="ARBA00010617"/>
    </source>
</evidence>
<evidence type="ECO:0000256" key="8">
    <source>
        <dbReference type="ARBA" id="ARBA00023136"/>
    </source>
</evidence>
<dbReference type="InterPro" id="IPR036396">
    <property type="entry name" value="Cyt_P450_sf"/>
</dbReference>
<reference evidence="11 12" key="1">
    <citation type="journal article" date="2024" name="BMC Genomics">
        <title>Genome assembly of redclaw crayfish (Cherax quadricarinatus) provides insights into its immune adaptation and hypoxia tolerance.</title>
        <authorList>
            <person name="Liu Z."/>
            <person name="Zheng J."/>
            <person name="Li H."/>
            <person name="Fang K."/>
            <person name="Wang S."/>
            <person name="He J."/>
            <person name="Zhou D."/>
            <person name="Weng S."/>
            <person name="Chi M."/>
            <person name="Gu Z."/>
            <person name="He J."/>
            <person name="Li F."/>
            <person name="Wang M."/>
        </authorList>
    </citation>
    <scope>NUCLEOTIDE SEQUENCE [LARGE SCALE GENOMIC DNA]</scope>
    <source>
        <strain evidence="11">ZL_2023a</strain>
    </source>
</reference>
<evidence type="ECO:0000256" key="1">
    <source>
        <dbReference type="ARBA" id="ARBA00001971"/>
    </source>
</evidence>
<keyword evidence="10" id="KW-0560">Oxidoreductase</keyword>
<dbReference type="InterPro" id="IPR001128">
    <property type="entry name" value="Cyt_P450"/>
</dbReference>
<keyword evidence="7 10" id="KW-0503">Monooxygenase</keyword>
<organism evidence="11 12">
    <name type="scientific">Cherax quadricarinatus</name>
    <name type="common">Australian red claw crayfish</name>
    <dbReference type="NCBI Taxonomy" id="27406"/>
    <lineage>
        <taxon>Eukaryota</taxon>
        <taxon>Metazoa</taxon>
        <taxon>Ecdysozoa</taxon>
        <taxon>Arthropoda</taxon>
        <taxon>Crustacea</taxon>
        <taxon>Multicrustacea</taxon>
        <taxon>Malacostraca</taxon>
        <taxon>Eumalacostraca</taxon>
        <taxon>Eucarida</taxon>
        <taxon>Decapoda</taxon>
        <taxon>Pleocyemata</taxon>
        <taxon>Astacidea</taxon>
        <taxon>Parastacoidea</taxon>
        <taxon>Parastacidae</taxon>
        <taxon>Cherax</taxon>
    </lineage>
</organism>
<dbReference type="AlphaFoldDB" id="A0AAW0VU41"/>
<feature type="non-terminal residue" evidence="11">
    <location>
        <position position="1"/>
    </location>
</feature>
<accession>A0AAW0VU41</accession>
<sequence>VWLVNQIPGPKGLPILGNALYLYVDPPEFFRRTLKVTEYGEVARLWMAHNPYCLLSSAKAAEVILSSQKYLKKSFNYDFAHPWVGISLLTSTGSHWQTRRKLLTPAFHFKILEEFMSVFNKQSNKLIQKLEKKADGNTFDIYDDLTLCALDIICETAMGRSINAQEDSESQYVQAVRKMTRYVHQRIFRPWLHNDFMYKLLGPAKDFEACLKVLHNMSNSTIKERKQNKTIENKLVIGEKEETYGIKNRRAFLDLLLEYSEENPDFNDEEIRKEVDTFMFAGHDTTASAINSILYILGLHPDIQARVQEELDGIFDSADSPVTWEDVHQLKYTEMCIKEALRIFPPAPFISRKLEEDVVIENYRVPSGTTVQLVIYKIHRDPAQFPDPEVFDPDRFLPENVNKRHPYAYIPFSAGPRNCIGQKFAMLELKILVSSIFRRFRVESVVPRDQLKLVSQVILRPVNGNFVKLFPRTK</sequence>
<dbReference type="GO" id="GO:0020037">
    <property type="term" value="F:heme binding"/>
    <property type="evidence" value="ECO:0007669"/>
    <property type="project" value="InterPro"/>
</dbReference>
<evidence type="ECO:0008006" key="13">
    <source>
        <dbReference type="Google" id="ProtNLM"/>
    </source>
</evidence>
<dbReference type="SUPFAM" id="SSF48264">
    <property type="entry name" value="Cytochrome P450"/>
    <property type="match status" value="1"/>
</dbReference>